<dbReference type="GO" id="GO:0005524">
    <property type="term" value="F:ATP binding"/>
    <property type="evidence" value="ECO:0007669"/>
    <property type="project" value="InterPro"/>
</dbReference>
<dbReference type="SUPFAM" id="SSF47323">
    <property type="entry name" value="Anticodon-binding domain of a subclass of class I aminoacyl-tRNA synthetases"/>
    <property type="match status" value="4"/>
</dbReference>
<dbReference type="OrthoDB" id="438179at2759"/>
<protein>
    <submittedName>
        <fullName evidence="3">Cysteine--tRNA ligase</fullName>
    </submittedName>
</protein>
<dbReference type="GO" id="GO:0004812">
    <property type="term" value="F:aminoacyl-tRNA ligase activity"/>
    <property type="evidence" value="ECO:0007669"/>
    <property type="project" value="InterPro"/>
</dbReference>
<dbReference type="EMBL" id="LSRX01001372">
    <property type="protein sequence ID" value="OLP80523.1"/>
    <property type="molecule type" value="Genomic_DNA"/>
</dbReference>
<keyword evidence="3" id="KW-0436">Ligase</keyword>
<name>A0A1Q9CC63_SYMMI</name>
<comment type="caution">
    <text evidence="3">The sequence shown here is derived from an EMBL/GenBank/DDBJ whole genome shotgun (WGS) entry which is preliminary data.</text>
</comment>
<dbReference type="AlphaFoldDB" id="A0A1Q9CC63"/>
<evidence type="ECO:0000313" key="4">
    <source>
        <dbReference type="Proteomes" id="UP000186817"/>
    </source>
</evidence>
<dbReference type="PANTHER" id="PTHR10890">
    <property type="entry name" value="CYSTEINYL-TRNA SYNTHETASE"/>
    <property type="match status" value="1"/>
</dbReference>
<feature type="domain" description="Cysteinyl-tRNA ligase anticodon binding" evidence="2">
    <location>
        <begin position="102"/>
        <end position="139"/>
    </location>
</feature>
<dbReference type="Gene3D" id="1.20.120.1910">
    <property type="entry name" value="Cysteine-tRNA ligase, C-terminal anti-codon recognition domain"/>
    <property type="match status" value="4"/>
</dbReference>
<dbReference type="Pfam" id="PF23493">
    <property type="entry name" value="CysS_C"/>
    <property type="match status" value="1"/>
</dbReference>
<reference evidence="3 4" key="1">
    <citation type="submission" date="2016-02" db="EMBL/GenBank/DDBJ databases">
        <title>Genome analysis of coral dinoflagellate symbionts highlights evolutionary adaptations to a symbiotic lifestyle.</title>
        <authorList>
            <person name="Aranda M."/>
            <person name="Li Y."/>
            <person name="Liew Y.J."/>
            <person name="Baumgarten S."/>
            <person name="Simakov O."/>
            <person name="Wilson M."/>
            <person name="Piel J."/>
            <person name="Ashoor H."/>
            <person name="Bougouffa S."/>
            <person name="Bajic V.B."/>
            <person name="Ryu T."/>
            <person name="Ravasi T."/>
            <person name="Bayer T."/>
            <person name="Micklem G."/>
            <person name="Kim H."/>
            <person name="Bhak J."/>
            <person name="Lajeunesse T.C."/>
            <person name="Voolstra C.R."/>
        </authorList>
    </citation>
    <scope>NUCLEOTIDE SEQUENCE [LARGE SCALE GENOMIC DNA]</scope>
    <source>
        <strain evidence="3 4">CCMP2467</strain>
    </source>
</reference>
<evidence type="ECO:0000256" key="1">
    <source>
        <dbReference type="SAM" id="MobiDB-lite"/>
    </source>
</evidence>
<dbReference type="InterPro" id="IPR009080">
    <property type="entry name" value="tRNAsynth_Ia_anticodon-bd"/>
</dbReference>
<keyword evidence="4" id="KW-1185">Reference proteome</keyword>
<accession>A0A1Q9CC63</accession>
<gene>
    <name evidence="3" type="primary">cysS</name>
    <name evidence="3" type="ORF">AK812_SmicGene39058</name>
</gene>
<feature type="region of interest" description="Disordered" evidence="1">
    <location>
        <begin position="297"/>
        <end position="324"/>
    </location>
</feature>
<sequence>MIPMGQRSRSRSPRRQTTTLEIARLVILREQARLGKDWGQADLLRTQLQDAGVQLFDKTNQWKCSDGVTGRIPSFDEIEAGIDASALLSPVETPLPAQNGDALVEDIKQLIQNREMARGNKDFDQADKIRADLQELGVELLDKEKLWKCPSRGLQGIITGFRAHELSDVEVTTLVLQREKARMGNDYELSDMIRDELKNRGVTIDDKRKTWSCADGRSGAVPSWGSLTGGGEAAPGAAAQQRPLAAAIPAIPAAARLAVPTVEEELVSLAVAAARNPDTATRALHALRQVFAGAATPARPIPSGRPHVSQAPIGSHGLIAPPQRKPEMQQALQLIKRTRDGLMLADHEIEALVATRERFRMAKDYASSDELRKELQSVGVELLEKEKKWTCTDGRQGAIPLWSNIGMGM</sequence>
<dbReference type="InterPro" id="IPR056411">
    <property type="entry name" value="CysS_C"/>
</dbReference>
<organism evidence="3 4">
    <name type="scientific">Symbiodinium microadriaticum</name>
    <name type="common">Dinoflagellate</name>
    <name type="synonym">Zooxanthella microadriatica</name>
    <dbReference type="NCBI Taxonomy" id="2951"/>
    <lineage>
        <taxon>Eukaryota</taxon>
        <taxon>Sar</taxon>
        <taxon>Alveolata</taxon>
        <taxon>Dinophyceae</taxon>
        <taxon>Suessiales</taxon>
        <taxon>Symbiodiniaceae</taxon>
        <taxon>Symbiodinium</taxon>
    </lineage>
</organism>
<proteinExistence type="predicted"/>
<evidence type="ECO:0000313" key="3">
    <source>
        <dbReference type="EMBL" id="OLP80523.1"/>
    </source>
</evidence>
<evidence type="ECO:0000259" key="2">
    <source>
        <dbReference type="Pfam" id="PF23493"/>
    </source>
</evidence>
<dbReference type="GO" id="GO:0006418">
    <property type="term" value="P:tRNA aminoacylation for protein translation"/>
    <property type="evidence" value="ECO:0007669"/>
    <property type="project" value="InterPro"/>
</dbReference>
<dbReference type="InterPro" id="IPR024909">
    <property type="entry name" value="Cys-tRNA/MSH_ligase"/>
</dbReference>
<dbReference type="OMA" id="GHEEDCH"/>
<dbReference type="Proteomes" id="UP000186817">
    <property type="component" value="Unassembled WGS sequence"/>
</dbReference>